<proteinExistence type="predicted"/>
<dbReference type="Proteomes" id="UP000443353">
    <property type="component" value="Unassembled WGS sequence"/>
</dbReference>
<evidence type="ECO:0000313" key="7">
    <source>
        <dbReference type="EMBL" id="MVW60563.1"/>
    </source>
</evidence>
<evidence type="ECO:0000259" key="6">
    <source>
        <dbReference type="PROSITE" id="PS51123"/>
    </source>
</evidence>
<accession>A0A7X3FYW7</accession>
<dbReference type="InterPro" id="IPR006665">
    <property type="entry name" value="OmpA-like"/>
</dbReference>
<dbReference type="GO" id="GO:0009279">
    <property type="term" value="C:cell outer membrane"/>
    <property type="evidence" value="ECO:0007669"/>
    <property type="project" value="UniProtKB-SubCell"/>
</dbReference>
<dbReference type="InterPro" id="IPR036737">
    <property type="entry name" value="OmpA-like_sf"/>
</dbReference>
<dbReference type="RefSeq" id="WP_082577736.1">
    <property type="nucleotide sequence ID" value="NZ_WSES01000003.1"/>
</dbReference>
<dbReference type="AlphaFoldDB" id="A0A7X3FYW7"/>
<keyword evidence="8" id="KW-1185">Reference proteome</keyword>
<dbReference type="Pfam" id="PF00691">
    <property type="entry name" value="OmpA"/>
    <property type="match status" value="1"/>
</dbReference>
<dbReference type="PRINTS" id="PR01021">
    <property type="entry name" value="OMPADOMAIN"/>
</dbReference>
<feature type="signal peptide" evidence="5">
    <location>
        <begin position="1"/>
        <end position="21"/>
    </location>
</feature>
<evidence type="ECO:0000256" key="4">
    <source>
        <dbReference type="PROSITE-ProRule" id="PRU00473"/>
    </source>
</evidence>
<name>A0A7X3FYW7_9BURK</name>
<dbReference type="PANTHER" id="PTHR30329:SF21">
    <property type="entry name" value="LIPOPROTEIN YIAD-RELATED"/>
    <property type="match status" value="1"/>
</dbReference>
<evidence type="ECO:0000256" key="2">
    <source>
        <dbReference type="ARBA" id="ARBA00023136"/>
    </source>
</evidence>
<dbReference type="Gene3D" id="3.40.1520.20">
    <property type="match status" value="1"/>
</dbReference>
<dbReference type="InterPro" id="IPR006664">
    <property type="entry name" value="OMP_bac"/>
</dbReference>
<feature type="domain" description="OmpA-like" evidence="6">
    <location>
        <begin position="156"/>
        <end position="271"/>
    </location>
</feature>
<dbReference type="CDD" id="cd07185">
    <property type="entry name" value="OmpA_C-like"/>
    <property type="match status" value="1"/>
</dbReference>
<evidence type="ECO:0000313" key="8">
    <source>
        <dbReference type="Proteomes" id="UP000443353"/>
    </source>
</evidence>
<evidence type="ECO:0000256" key="1">
    <source>
        <dbReference type="ARBA" id="ARBA00004442"/>
    </source>
</evidence>
<dbReference type="InterPro" id="IPR050330">
    <property type="entry name" value="Bact_OuterMem_StrucFunc"/>
</dbReference>
<evidence type="ECO:0000256" key="5">
    <source>
        <dbReference type="SAM" id="SignalP"/>
    </source>
</evidence>
<keyword evidence="2 4" id="KW-0472">Membrane</keyword>
<comment type="caution">
    <text evidence="7">The sequence shown here is derived from an EMBL/GenBank/DDBJ whole genome shotgun (WGS) entry which is preliminary data.</text>
</comment>
<dbReference type="PROSITE" id="PS51123">
    <property type="entry name" value="OMPA_2"/>
    <property type="match status" value="1"/>
</dbReference>
<comment type="subcellular location">
    <subcellularLocation>
        <location evidence="1">Cell outer membrane</location>
    </subcellularLocation>
</comment>
<gene>
    <name evidence="7" type="ORF">GPY61_11530</name>
</gene>
<dbReference type="EMBL" id="WSES01000003">
    <property type="protein sequence ID" value="MVW60563.1"/>
    <property type="molecule type" value="Genomic_DNA"/>
</dbReference>
<keyword evidence="5" id="KW-0732">Signal</keyword>
<dbReference type="PRINTS" id="PR01023">
    <property type="entry name" value="NAFLGMOTY"/>
</dbReference>
<keyword evidence="3" id="KW-0998">Cell outer membrane</keyword>
<dbReference type="PANTHER" id="PTHR30329">
    <property type="entry name" value="STATOR ELEMENT OF FLAGELLAR MOTOR COMPLEX"/>
    <property type="match status" value="1"/>
</dbReference>
<organism evidence="7 8">
    <name type="scientific">Massilia cellulosiltytica</name>
    <dbReference type="NCBI Taxonomy" id="2683234"/>
    <lineage>
        <taxon>Bacteria</taxon>
        <taxon>Pseudomonadati</taxon>
        <taxon>Pseudomonadota</taxon>
        <taxon>Betaproteobacteria</taxon>
        <taxon>Burkholderiales</taxon>
        <taxon>Oxalobacteraceae</taxon>
        <taxon>Telluria group</taxon>
        <taxon>Massilia</taxon>
    </lineage>
</organism>
<reference evidence="7 8" key="1">
    <citation type="submission" date="2019-12" db="EMBL/GenBank/DDBJ databases">
        <authorList>
            <person name="Li C."/>
            <person name="Zhao J."/>
        </authorList>
    </citation>
    <scope>NUCLEOTIDE SEQUENCE [LARGE SCALE GENOMIC DNA]</scope>
    <source>
        <strain evidence="7 8">NEAU-DD11</strain>
    </source>
</reference>
<dbReference type="SUPFAM" id="SSF103088">
    <property type="entry name" value="OmpA-like"/>
    <property type="match status" value="1"/>
</dbReference>
<sequence>MPKTLILYAAIVAVTSVPASAQTQAQAQAQIQIQAQAQAQATAPIVVSGTVADDASKAALLARLRAVYGADRIVDQLAVGRVSMPANWNDRVGKLIGPNLKLISRGQLQVDGTSVSLRGDVASEAQRTQIASDIALALDPGYTVNNGLRVAASEQGMLDAALANRIIEFESGQATLTDSGKAILDQMSVALLRLKDKRVEVIGHTDNAGSRAGNLSLSQARAEAVKAYVVGRGVKPDMVAVSGEGPDRPVADNRTPEGRARNRRIEFKVVQ</sequence>
<protein>
    <submittedName>
        <fullName evidence="7">OmpA family protein</fullName>
    </submittedName>
</protein>
<feature type="chain" id="PRO_5031249159" evidence="5">
    <location>
        <begin position="22"/>
        <end position="271"/>
    </location>
</feature>
<evidence type="ECO:0000256" key="3">
    <source>
        <dbReference type="ARBA" id="ARBA00023237"/>
    </source>
</evidence>
<dbReference type="Gene3D" id="3.30.1330.60">
    <property type="entry name" value="OmpA-like domain"/>
    <property type="match status" value="1"/>
</dbReference>